<dbReference type="OrthoDB" id="2345088at2759"/>
<accession>A0A433DFM3</accession>
<feature type="compositionally biased region" description="Basic and acidic residues" evidence="1">
    <location>
        <begin position="139"/>
        <end position="154"/>
    </location>
</feature>
<feature type="compositionally biased region" description="Acidic residues" evidence="1">
    <location>
        <begin position="161"/>
        <end position="170"/>
    </location>
</feature>
<protein>
    <submittedName>
        <fullName evidence="2">Uncharacterized protein</fullName>
    </submittedName>
</protein>
<evidence type="ECO:0000313" key="2">
    <source>
        <dbReference type="EMBL" id="RUP49585.1"/>
    </source>
</evidence>
<name>A0A433DFM3_9FUNG</name>
<dbReference type="AlphaFoldDB" id="A0A433DFM3"/>
<feature type="region of interest" description="Disordered" evidence="1">
    <location>
        <begin position="100"/>
        <end position="170"/>
    </location>
</feature>
<comment type="caution">
    <text evidence="2">The sequence shown here is derived from an EMBL/GenBank/DDBJ whole genome shotgun (WGS) entry which is preliminary data.</text>
</comment>
<sequence length="520" mass="59180">MTEIDPYFDNLTRCSLIGFLNHKCPMNKVQAHSLYKGTLSAIAADVNAESERRETARICLEAFEEKTEPDGVGAKLLDEYNGSHRNIILKKGYSLRKRKSVDYSEGSQSCESGSVSSEHDDNEDGDYAKSEHDDNEDGDYGKKEDGASNEEQKLSGKNMENDMENDMEDDMENGMKDEEAVNRKRKHEGDEGNKGIMDILDNMIKCSETARMICAAHTKYHPNDDVIDLRSKSPFLMQLPSQLVTSYLSEIDEAAEALIPENVHEFLITFFSQELAGLDWQNKIDDLQSPDKNDIVMVGTIRILRRTLPQFIKAFSLGAFNPLLNITTIEKPHLNAFVHPCLEAALWHIAQVHYEFGEIPSRNHINRDCADGVGFMTSTDKFQLIYVEGSRPAAKDAKEATDAKKIVKNLRNIFAGIVKEIINNRRRVPSKMAVFGGQSFRLQLHLHYLDYCGKYQLNEVDNANVPRDFSEMSDFVWYYECILKWALLVRNVTLSFKEARTQKRPSRLSYANSLRLVKDM</sequence>
<keyword evidence="3" id="KW-1185">Reference proteome</keyword>
<dbReference type="Proteomes" id="UP000268093">
    <property type="component" value="Unassembled WGS sequence"/>
</dbReference>
<evidence type="ECO:0000256" key="1">
    <source>
        <dbReference type="SAM" id="MobiDB-lite"/>
    </source>
</evidence>
<reference evidence="2 3" key="1">
    <citation type="journal article" date="2018" name="New Phytol.">
        <title>Phylogenomics of Endogonaceae and evolution of mycorrhizas within Mucoromycota.</title>
        <authorList>
            <person name="Chang Y."/>
            <person name="Desiro A."/>
            <person name="Na H."/>
            <person name="Sandor L."/>
            <person name="Lipzen A."/>
            <person name="Clum A."/>
            <person name="Barry K."/>
            <person name="Grigoriev I.V."/>
            <person name="Martin F.M."/>
            <person name="Stajich J.E."/>
            <person name="Smith M.E."/>
            <person name="Bonito G."/>
            <person name="Spatafora J.W."/>
        </authorList>
    </citation>
    <scope>NUCLEOTIDE SEQUENCE [LARGE SCALE GENOMIC DNA]</scope>
    <source>
        <strain evidence="2 3">GMNB39</strain>
    </source>
</reference>
<proteinExistence type="predicted"/>
<evidence type="ECO:0000313" key="3">
    <source>
        <dbReference type="Proteomes" id="UP000268093"/>
    </source>
</evidence>
<feature type="compositionally biased region" description="Low complexity" evidence="1">
    <location>
        <begin position="104"/>
        <end position="116"/>
    </location>
</feature>
<dbReference type="EMBL" id="RBNI01002165">
    <property type="protein sequence ID" value="RUP49585.1"/>
    <property type="molecule type" value="Genomic_DNA"/>
</dbReference>
<organism evidence="2 3">
    <name type="scientific">Jimgerdemannia flammicorona</name>
    <dbReference type="NCBI Taxonomy" id="994334"/>
    <lineage>
        <taxon>Eukaryota</taxon>
        <taxon>Fungi</taxon>
        <taxon>Fungi incertae sedis</taxon>
        <taxon>Mucoromycota</taxon>
        <taxon>Mucoromycotina</taxon>
        <taxon>Endogonomycetes</taxon>
        <taxon>Endogonales</taxon>
        <taxon>Endogonaceae</taxon>
        <taxon>Jimgerdemannia</taxon>
    </lineage>
</organism>
<gene>
    <name evidence="2" type="ORF">BC936DRAFT_142117</name>
</gene>